<gene>
    <name evidence="1" type="ORF">EV671_10563</name>
</gene>
<dbReference type="Proteomes" id="UP000295110">
    <property type="component" value="Unassembled WGS sequence"/>
</dbReference>
<proteinExistence type="predicted"/>
<organism evidence="1 2">
    <name type="scientific">Roseateles saccharophilus</name>
    <name type="common">Pseudomonas saccharophila</name>
    <dbReference type="NCBI Taxonomy" id="304"/>
    <lineage>
        <taxon>Bacteria</taxon>
        <taxon>Pseudomonadati</taxon>
        <taxon>Pseudomonadota</taxon>
        <taxon>Betaproteobacteria</taxon>
        <taxon>Burkholderiales</taxon>
        <taxon>Sphaerotilaceae</taxon>
        <taxon>Roseateles</taxon>
    </lineage>
</organism>
<dbReference type="OrthoDB" id="8888603at2"/>
<evidence type="ECO:0000313" key="2">
    <source>
        <dbReference type="Proteomes" id="UP000295110"/>
    </source>
</evidence>
<dbReference type="EMBL" id="SMBU01000056">
    <property type="protein sequence ID" value="TCU83739.1"/>
    <property type="molecule type" value="Genomic_DNA"/>
</dbReference>
<evidence type="ECO:0000313" key="1">
    <source>
        <dbReference type="EMBL" id="TCU83739.1"/>
    </source>
</evidence>
<dbReference type="AlphaFoldDB" id="A0A4R3UAV3"/>
<protein>
    <submittedName>
        <fullName evidence="1">Uncharacterized protein</fullName>
    </submittedName>
</protein>
<reference evidence="1 2" key="1">
    <citation type="submission" date="2019-03" db="EMBL/GenBank/DDBJ databases">
        <title>Genomic Encyclopedia of Type Strains, Phase IV (KMG-IV): sequencing the most valuable type-strain genomes for metagenomic binning, comparative biology and taxonomic classification.</title>
        <authorList>
            <person name="Goeker M."/>
        </authorList>
    </citation>
    <scope>NUCLEOTIDE SEQUENCE [LARGE SCALE GENOMIC DNA]</scope>
    <source>
        <strain evidence="1 2">DSM 654</strain>
    </source>
</reference>
<sequence>MKLEAALSPAEVLGQVAQALPAEVRAHVIIIGSLAAGYHFFADDGARAIRTKDVDCLFSPHSKAVAAATEVTDQLIRADWRLREGQAWSQPGTKEDPEDGLPMVRLRPPGDVVSPWFLELLSAPPAFDPDAPGKKLRRVETSIGHFAICSFDFLALAEWEPLETVHGVRTARPEMMALANLLHHPEIADTLIAGTDYKRSNKDLGRVLALTYLTTERDRRDGTEELEDWAGRMWLALQDKFGNQAAGLAKRAGAGLRALLASQADLEQALRIANLGLLASMDLPVEGFSATGRRFLSEVIEELETLAQ</sequence>
<comment type="caution">
    <text evidence="1">The sequence shown here is derived from an EMBL/GenBank/DDBJ whole genome shotgun (WGS) entry which is preliminary data.</text>
</comment>
<keyword evidence="2" id="KW-1185">Reference proteome</keyword>
<dbReference type="RefSeq" id="WP_132576593.1">
    <property type="nucleotide sequence ID" value="NZ_CBCSGL010000060.1"/>
</dbReference>
<name>A0A4R3UAV3_ROSSA</name>
<accession>A0A4R3UAV3</accession>